<feature type="region of interest" description="Disordered" evidence="1">
    <location>
        <begin position="1"/>
        <end position="22"/>
    </location>
</feature>
<sequence length="542" mass="59460">MGGRYANSPTLVGGCRNGGQSRPSPSLVACCLRWGSIPSPLSMELGGGGGDSAAMSARLSSDDAAAAAAGEDRLSTLPDDVLVLILILLKLSTPAPPPRPASSPTAGAASGLSALLPVLHFTSPPEPHRLRDAHEVLVRALFVGADGATPESLAVWLPAAARRVSGDLTLFSSGPVKDEDEEQAGQRGAFEFPCFEKATSISLDLAFQGLAVPPTGVFTRLTELHLSHVWFHGPGELGDAVSSRRCPCLQSLTVDNARGLRDLSIHSESLLVMVLRNLRSLSQLTVVVPALKELTVASCFLESRPVANISGPHLANLDWTDQYDPSSVHFGKMEHLRCLGTSFYLVYPHGVIYNHSCLTLFQRFEGIIIKPQKLTYPPDIWKCQYEIEDMAVLPDITFLRLVVMTNGHAFGASAFHVLRLSTGIRRLMLLLSPTRAEAQTIFSSDCICLEQVEWKTEELLLNHLEEVEITGWRGTEHEVAFVERLFDWGTKLKEMTVNFHRSISEVNAKELYQVFRSFSRPGVSTKFYLYQKHRKVLYAPEY</sequence>
<dbReference type="Pfam" id="PF24758">
    <property type="entry name" value="LRR_At5g56370"/>
    <property type="match status" value="1"/>
</dbReference>
<comment type="caution">
    <text evidence="4">The sequence shown here is derived from an EMBL/GenBank/DDBJ whole genome shotgun (WGS) entry which is preliminary data.</text>
</comment>
<evidence type="ECO:0000313" key="4">
    <source>
        <dbReference type="EMBL" id="KAG0548550.1"/>
    </source>
</evidence>
<evidence type="ECO:0000313" key="5">
    <source>
        <dbReference type="Proteomes" id="UP000807115"/>
    </source>
</evidence>
<dbReference type="InterPro" id="IPR006566">
    <property type="entry name" value="FBD"/>
</dbReference>
<dbReference type="Proteomes" id="UP000807115">
    <property type="component" value="Chromosome 1"/>
</dbReference>
<evidence type="ECO:0000259" key="3">
    <source>
        <dbReference type="Pfam" id="PF24758"/>
    </source>
</evidence>
<dbReference type="PROSITE" id="PS51257">
    <property type="entry name" value="PROKAR_LIPOPROTEIN"/>
    <property type="match status" value="1"/>
</dbReference>
<dbReference type="InterPro" id="IPR055312">
    <property type="entry name" value="FBL15-like"/>
</dbReference>
<reference evidence="4" key="1">
    <citation type="journal article" date="2019" name="BMC Genomics">
        <title>A new reference genome for Sorghum bicolor reveals high levels of sequence similarity between sweet and grain genotypes: implications for the genetics of sugar metabolism.</title>
        <authorList>
            <person name="Cooper E.A."/>
            <person name="Brenton Z.W."/>
            <person name="Flinn B.S."/>
            <person name="Jenkins J."/>
            <person name="Shu S."/>
            <person name="Flowers D."/>
            <person name="Luo F."/>
            <person name="Wang Y."/>
            <person name="Xia P."/>
            <person name="Barry K."/>
            <person name="Daum C."/>
            <person name="Lipzen A."/>
            <person name="Yoshinaga Y."/>
            <person name="Schmutz J."/>
            <person name="Saski C."/>
            <person name="Vermerris W."/>
            <person name="Kresovich S."/>
        </authorList>
    </citation>
    <scope>NUCLEOTIDE SEQUENCE</scope>
</reference>
<evidence type="ECO:0000256" key="1">
    <source>
        <dbReference type="SAM" id="MobiDB-lite"/>
    </source>
</evidence>
<gene>
    <name evidence="4" type="ORF">BDA96_01G175900</name>
</gene>
<dbReference type="InterPro" id="IPR055411">
    <property type="entry name" value="LRR_FXL15/At3g58940/PEG3-like"/>
</dbReference>
<dbReference type="PANTHER" id="PTHR34709:SF74">
    <property type="entry name" value="F-BOX DOMAIN-CONTAINING PROTEIN"/>
    <property type="match status" value="1"/>
</dbReference>
<dbReference type="SUPFAM" id="SSF52058">
    <property type="entry name" value="L domain-like"/>
    <property type="match status" value="1"/>
</dbReference>
<feature type="domain" description="F-box/LRR-repeat protein 15/At3g58940/PEG3-like LRR" evidence="3">
    <location>
        <begin position="187"/>
        <end position="318"/>
    </location>
</feature>
<reference evidence="4" key="2">
    <citation type="submission" date="2020-10" db="EMBL/GenBank/DDBJ databases">
        <authorList>
            <person name="Cooper E.A."/>
            <person name="Brenton Z.W."/>
            <person name="Flinn B.S."/>
            <person name="Jenkins J."/>
            <person name="Shu S."/>
            <person name="Flowers D."/>
            <person name="Luo F."/>
            <person name="Wang Y."/>
            <person name="Xia P."/>
            <person name="Barry K."/>
            <person name="Daum C."/>
            <person name="Lipzen A."/>
            <person name="Yoshinaga Y."/>
            <person name="Schmutz J."/>
            <person name="Saski C."/>
            <person name="Vermerris W."/>
            <person name="Kresovich S."/>
        </authorList>
    </citation>
    <scope>NUCLEOTIDE SEQUENCE</scope>
</reference>
<proteinExistence type="predicted"/>
<dbReference type="PANTHER" id="PTHR34709">
    <property type="entry name" value="OS10G0396666 PROTEIN"/>
    <property type="match status" value="1"/>
</dbReference>
<feature type="domain" description="FBD" evidence="2">
    <location>
        <begin position="459"/>
        <end position="496"/>
    </location>
</feature>
<accession>A0A921RZM7</accession>
<name>A0A921RZM7_SORBI</name>
<organism evidence="4 5">
    <name type="scientific">Sorghum bicolor</name>
    <name type="common">Sorghum</name>
    <name type="synonym">Sorghum vulgare</name>
    <dbReference type="NCBI Taxonomy" id="4558"/>
    <lineage>
        <taxon>Eukaryota</taxon>
        <taxon>Viridiplantae</taxon>
        <taxon>Streptophyta</taxon>
        <taxon>Embryophyta</taxon>
        <taxon>Tracheophyta</taxon>
        <taxon>Spermatophyta</taxon>
        <taxon>Magnoliopsida</taxon>
        <taxon>Liliopsida</taxon>
        <taxon>Poales</taxon>
        <taxon>Poaceae</taxon>
        <taxon>PACMAD clade</taxon>
        <taxon>Panicoideae</taxon>
        <taxon>Andropogonodae</taxon>
        <taxon>Andropogoneae</taxon>
        <taxon>Sorghinae</taxon>
        <taxon>Sorghum</taxon>
    </lineage>
</organism>
<dbReference type="AlphaFoldDB" id="A0A921RZM7"/>
<protein>
    <recommendedName>
        <fullName evidence="6">FBD domain-containing protein</fullName>
    </recommendedName>
</protein>
<dbReference type="Pfam" id="PF08387">
    <property type="entry name" value="FBD"/>
    <property type="match status" value="1"/>
</dbReference>
<evidence type="ECO:0008006" key="6">
    <source>
        <dbReference type="Google" id="ProtNLM"/>
    </source>
</evidence>
<dbReference type="EMBL" id="CM027680">
    <property type="protein sequence ID" value="KAG0548550.1"/>
    <property type="molecule type" value="Genomic_DNA"/>
</dbReference>
<evidence type="ECO:0000259" key="2">
    <source>
        <dbReference type="Pfam" id="PF08387"/>
    </source>
</evidence>